<dbReference type="Pfam" id="PF13481">
    <property type="entry name" value="AAA_25"/>
    <property type="match status" value="1"/>
</dbReference>
<proteinExistence type="inferred from homology"/>
<dbReference type="GO" id="GO:0005829">
    <property type="term" value="C:cytosol"/>
    <property type="evidence" value="ECO:0007669"/>
    <property type="project" value="TreeGrafter"/>
</dbReference>
<dbReference type="Pfam" id="PF13541">
    <property type="entry name" value="ChlI"/>
    <property type="match status" value="1"/>
</dbReference>
<keyword evidence="3" id="KW-0227">DNA damage</keyword>
<evidence type="ECO:0000256" key="2">
    <source>
        <dbReference type="ARBA" id="ARBA00022741"/>
    </source>
</evidence>
<dbReference type="GO" id="GO:0000725">
    <property type="term" value="P:recombinational repair"/>
    <property type="evidence" value="ECO:0007669"/>
    <property type="project" value="TreeGrafter"/>
</dbReference>
<dbReference type="SUPFAM" id="SSF54211">
    <property type="entry name" value="Ribosomal protein S5 domain 2-like"/>
    <property type="match status" value="1"/>
</dbReference>
<dbReference type="PANTHER" id="PTHR32472:SF10">
    <property type="entry name" value="DNA REPAIR PROTEIN RADA-LIKE PROTEIN"/>
    <property type="match status" value="1"/>
</dbReference>
<accession>A0A9Q0N7M8</accession>
<evidence type="ECO:0000256" key="9">
    <source>
        <dbReference type="ARBA" id="ARBA00023125"/>
    </source>
</evidence>
<dbReference type="SMART" id="SM00382">
    <property type="entry name" value="AAA"/>
    <property type="match status" value="1"/>
</dbReference>
<evidence type="ECO:0000256" key="6">
    <source>
        <dbReference type="ARBA" id="ARBA00022833"/>
    </source>
</evidence>
<protein>
    <submittedName>
        <fullName evidence="12">DNA repair protein RadA</fullName>
    </submittedName>
</protein>
<evidence type="ECO:0000256" key="5">
    <source>
        <dbReference type="ARBA" id="ARBA00022801"/>
    </source>
</evidence>
<dbReference type="InterPro" id="IPR014721">
    <property type="entry name" value="Ribsml_uS5_D2-typ_fold_subgr"/>
</dbReference>
<dbReference type="CDD" id="cd01121">
    <property type="entry name" value="RadA_SMS_N"/>
    <property type="match status" value="1"/>
</dbReference>
<name>A0A9Q0N7M8_9DIPT</name>
<evidence type="ECO:0000256" key="10">
    <source>
        <dbReference type="ARBA" id="ARBA00023204"/>
    </source>
</evidence>
<dbReference type="PROSITE" id="PS50162">
    <property type="entry name" value="RECA_2"/>
    <property type="match status" value="1"/>
</dbReference>
<dbReference type="FunFam" id="3.40.50.300:FF:000050">
    <property type="entry name" value="DNA repair protein RadA"/>
    <property type="match status" value="1"/>
</dbReference>
<keyword evidence="10" id="KW-0234">DNA repair</keyword>
<dbReference type="PANTHER" id="PTHR32472">
    <property type="entry name" value="DNA REPAIR PROTEIN RADA"/>
    <property type="match status" value="1"/>
</dbReference>
<evidence type="ECO:0000256" key="1">
    <source>
        <dbReference type="ARBA" id="ARBA00022723"/>
    </source>
</evidence>
<keyword evidence="5" id="KW-0378">Hydrolase</keyword>
<dbReference type="Gene3D" id="3.40.50.300">
    <property type="entry name" value="P-loop containing nucleotide triphosphate hydrolases"/>
    <property type="match status" value="1"/>
</dbReference>
<dbReference type="AlphaFoldDB" id="A0A9Q0N7M8"/>
<evidence type="ECO:0000313" key="13">
    <source>
        <dbReference type="Proteomes" id="UP001151699"/>
    </source>
</evidence>
<evidence type="ECO:0000256" key="3">
    <source>
        <dbReference type="ARBA" id="ARBA00022763"/>
    </source>
</evidence>
<dbReference type="Gene3D" id="3.30.230.10">
    <property type="match status" value="1"/>
</dbReference>
<dbReference type="GO" id="GO:0005524">
    <property type="term" value="F:ATP binding"/>
    <property type="evidence" value="ECO:0007669"/>
    <property type="project" value="UniProtKB-KW"/>
</dbReference>
<keyword evidence="8" id="KW-0346">Stress response</keyword>
<dbReference type="SUPFAM" id="SSF52540">
    <property type="entry name" value="P-loop containing nucleoside triphosphate hydrolases"/>
    <property type="match status" value="1"/>
</dbReference>
<dbReference type="InterPro" id="IPR004504">
    <property type="entry name" value="DNA_repair_RadA"/>
</dbReference>
<dbReference type="PRINTS" id="PR01874">
    <property type="entry name" value="DNAREPAIRADA"/>
</dbReference>
<reference evidence="12" key="1">
    <citation type="submission" date="2022-07" db="EMBL/GenBank/DDBJ databases">
        <authorList>
            <person name="Trinca V."/>
            <person name="Uliana J.V.C."/>
            <person name="Torres T.T."/>
            <person name="Ward R.J."/>
            <person name="Monesi N."/>
        </authorList>
    </citation>
    <scope>NUCLEOTIDE SEQUENCE</scope>
    <source>
        <strain evidence="12">HSMRA1968</strain>
        <tissue evidence="12">Whole embryos</tissue>
    </source>
</reference>
<dbReference type="InterPro" id="IPR003593">
    <property type="entry name" value="AAA+_ATPase"/>
</dbReference>
<dbReference type="InterPro" id="IPR041166">
    <property type="entry name" value="Rubredoxin_2"/>
</dbReference>
<dbReference type="InterPro" id="IPR020588">
    <property type="entry name" value="RecA_ATP-bd"/>
</dbReference>
<comment type="caution">
    <text evidence="12">The sequence shown here is derived from an EMBL/GenBank/DDBJ whole genome shotgun (WGS) entry which is preliminary data.</text>
</comment>
<dbReference type="NCBIfam" id="TIGR00416">
    <property type="entry name" value="sms"/>
    <property type="match status" value="1"/>
</dbReference>
<gene>
    <name evidence="12" type="primary">radA</name>
    <name evidence="12" type="ORF">Bhyg_00213</name>
</gene>
<feature type="domain" description="RecA family profile 1" evidence="11">
    <location>
        <begin position="61"/>
        <end position="212"/>
    </location>
</feature>
<keyword evidence="2" id="KW-0547">Nucleotide-binding</keyword>
<keyword evidence="13" id="KW-1185">Reference proteome</keyword>
<sequence>MSKLKKQYVCTNCGNNTPKWAGQCSDCGLWGVIEEELINAVPLIKLGNVLELQKLDGVVEEKLRTITPIKELNRVLGGGLVSASAILLGGDPGIGKSTLLLQLVACSFPVKMSCLYITGEESVEQIKLRSLRLGLSSTTTSILATVHIEDIFSTIEADKKNIQLIVVDSIQTMVTRELSSPPGTVSQIRACSNQLIAYAKKNNIIILISCHVTKDGQLAGPKLLEHLVDAVLYFEGDSNSHFRILRSIKNRYGGVGEIGVFDMTSNGLKEVCNPSELFLMIREKNVSGVAVFAGIEGSRPLLIEIQALIAPSTIPMPRRSVVGWDLNRLSMIIAVLNVRFGLSLSTKEVYLSVAGGLKISDPASDLAVAVALISAATNKSVPARSVYFGEIGLSGEIRKVHGAELRMKEAQKLGFTKVVCSKLEKLVSDLTYPIGSLKDLDNFLSK</sequence>
<dbReference type="GO" id="GO:0008270">
    <property type="term" value="F:zinc ion binding"/>
    <property type="evidence" value="ECO:0007669"/>
    <property type="project" value="UniProtKB-KW"/>
</dbReference>
<dbReference type="GO" id="GO:0003684">
    <property type="term" value="F:damaged DNA binding"/>
    <property type="evidence" value="ECO:0007669"/>
    <property type="project" value="InterPro"/>
</dbReference>
<dbReference type="HAMAP" id="MF_01498">
    <property type="entry name" value="RadA_bact"/>
    <property type="match status" value="1"/>
</dbReference>
<keyword evidence="4" id="KW-0863">Zinc-finger</keyword>
<evidence type="ECO:0000259" key="11">
    <source>
        <dbReference type="PROSITE" id="PS50162"/>
    </source>
</evidence>
<evidence type="ECO:0000256" key="8">
    <source>
        <dbReference type="ARBA" id="ARBA00023016"/>
    </source>
</evidence>
<dbReference type="GO" id="GO:0140664">
    <property type="term" value="F:ATP-dependent DNA damage sensor activity"/>
    <property type="evidence" value="ECO:0007669"/>
    <property type="project" value="InterPro"/>
</dbReference>
<dbReference type="Proteomes" id="UP001151699">
    <property type="component" value="Chromosome A"/>
</dbReference>
<dbReference type="GO" id="GO:0016787">
    <property type="term" value="F:hydrolase activity"/>
    <property type="evidence" value="ECO:0007669"/>
    <property type="project" value="UniProtKB-KW"/>
</dbReference>
<keyword evidence="6" id="KW-0862">Zinc</keyword>
<dbReference type="InterPro" id="IPR027417">
    <property type="entry name" value="P-loop_NTPase"/>
</dbReference>
<dbReference type="OrthoDB" id="41505at2759"/>
<dbReference type="Pfam" id="PF18073">
    <property type="entry name" value="Zn_ribbon_LapB"/>
    <property type="match status" value="1"/>
</dbReference>
<evidence type="ECO:0000256" key="4">
    <source>
        <dbReference type="ARBA" id="ARBA00022771"/>
    </source>
</evidence>
<keyword evidence="9" id="KW-0238">DNA-binding</keyword>
<keyword evidence="1" id="KW-0479">Metal-binding</keyword>
<organism evidence="12 13">
    <name type="scientific">Pseudolycoriella hygida</name>
    <dbReference type="NCBI Taxonomy" id="35572"/>
    <lineage>
        <taxon>Eukaryota</taxon>
        <taxon>Metazoa</taxon>
        <taxon>Ecdysozoa</taxon>
        <taxon>Arthropoda</taxon>
        <taxon>Hexapoda</taxon>
        <taxon>Insecta</taxon>
        <taxon>Pterygota</taxon>
        <taxon>Neoptera</taxon>
        <taxon>Endopterygota</taxon>
        <taxon>Diptera</taxon>
        <taxon>Nematocera</taxon>
        <taxon>Sciaroidea</taxon>
        <taxon>Sciaridae</taxon>
        <taxon>Pseudolycoriella</taxon>
    </lineage>
</organism>
<dbReference type="EMBL" id="WJQU01000001">
    <property type="protein sequence ID" value="KAJ6645013.1"/>
    <property type="molecule type" value="Genomic_DNA"/>
</dbReference>
<evidence type="ECO:0000313" key="12">
    <source>
        <dbReference type="EMBL" id="KAJ6645013.1"/>
    </source>
</evidence>
<dbReference type="InterPro" id="IPR020568">
    <property type="entry name" value="Ribosomal_Su5_D2-typ_SF"/>
</dbReference>
<keyword evidence="7" id="KW-0067">ATP-binding</keyword>
<evidence type="ECO:0000256" key="7">
    <source>
        <dbReference type="ARBA" id="ARBA00022840"/>
    </source>
</evidence>